<comment type="caution">
    <text evidence="4">The sequence shown here is derived from an EMBL/GenBank/DDBJ whole genome shotgun (WGS) entry which is preliminary data.</text>
</comment>
<keyword evidence="1" id="KW-0285">Flavoprotein</keyword>
<gene>
    <name evidence="4" type="ORF">GJ689_00960</name>
</gene>
<dbReference type="PANTHER" id="PTHR42659:SF2">
    <property type="entry name" value="XANTHINE DEHYDROGENASE SUBUNIT C-RELATED"/>
    <property type="match status" value="1"/>
</dbReference>
<accession>A0A327K5R9</accession>
<dbReference type="InterPro" id="IPR051312">
    <property type="entry name" value="Diverse_Substr_Oxidored"/>
</dbReference>
<dbReference type="InterPro" id="IPR016167">
    <property type="entry name" value="FAD-bd_PCMH_sub1"/>
</dbReference>
<keyword evidence="3" id="KW-0560">Oxidoreductase</keyword>
<reference evidence="4 5" key="1">
    <citation type="submission" date="2019-11" db="EMBL/GenBank/DDBJ databases">
        <title>Whole-genome sequence of Rhodoplanes serenus DSM 18633, type strain.</title>
        <authorList>
            <person name="Kyndt J.A."/>
            <person name="Meyer T.E."/>
        </authorList>
    </citation>
    <scope>NUCLEOTIDE SEQUENCE [LARGE SCALE GENOMIC DNA]</scope>
    <source>
        <strain evidence="4 5">DSM 18633</strain>
    </source>
</reference>
<dbReference type="GO" id="GO:0071949">
    <property type="term" value="F:FAD binding"/>
    <property type="evidence" value="ECO:0007669"/>
    <property type="project" value="InterPro"/>
</dbReference>
<dbReference type="Gene3D" id="3.30.43.10">
    <property type="entry name" value="Uridine Diphospho-n-acetylenolpyruvylglucosamine Reductase, domain 2"/>
    <property type="match status" value="1"/>
</dbReference>
<protein>
    <submittedName>
        <fullName evidence="4">Carbon monoxide dehydrogenase</fullName>
    </submittedName>
</protein>
<dbReference type="AlphaFoldDB" id="A0A327K5R9"/>
<dbReference type="Proteomes" id="UP000438991">
    <property type="component" value="Unassembled WGS sequence"/>
</dbReference>
<dbReference type="EMBL" id="WNKV01000001">
    <property type="protein sequence ID" value="MTW14786.1"/>
    <property type="molecule type" value="Genomic_DNA"/>
</dbReference>
<dbReference type="InterPro" id="IPR036318">
    <property type="entry name" value="FAD-bd_PCMH-like_sf"/>
</dbReference>
<name>A0A327K5R9_9BRAD</name>
<dbReference type="Pfam" id="PF00941">
    <property type="entry name" value="FAD_binding_5"/>
    <property type="match status" value="1"/>
</dbReference>
<dbReference type="GO" id="GO:0016491">
    <property type="term" value="F:oxidoreductase activity"/>
    <property type="evidence" value="ECO:0007669"/>
    <property type="project" value="UniProtKB-KW"/>
</dbReference>
<keyword evidence="2" id="KW-0274">FAD</keyword>
<sequence length="276" mass="28655">MKAAAFDYARPDTIAAACALLAADPDAKVMAGGQSLGPMLNLRLAQPSCLVDITRIRDLGRIEESDDAVVLGAVVTHAAIEDGRIADPSRGFLPRVARGIAYRAVRTRGTVGGSLAHADPAADWLSTLTALGAEILISGPHGARRHLPVGDFVRGAMSTALEPGEIVDGVRIPRLSAAARCGFHKICRKTGEFAEGMGVAVHDPERGVCRIVAGAGGGRPAVIEASRGAGSRLLARLVDAEAVREALIEAGVAGDEYRMRVHVAAVRRAVAEVVSP</sequence>
<evidence type="ECO:0000256" key="3">
    <source>
        <dbReference type="ARBA" id="ARBA00023002"/>
    </source>
</evidence>
<dbReference type="SUPFAM" id="SSF56176">
    <property type="entry name" value="FAD-binding/transporter-associated domain-like"/>
    <property type="match status" value="1"/>
</dbReference>
<dbReference type="InterPro" id="IPR016169">
    <property type="entry name" value="FAD-bd_PCMH_sub2"/>
</dbReference>
<dbReference type="InterPro" id="IPR002346">
    <property type="entry name" value="Mopterin_DH_FAD-bd"/>
</dbReference>
<dbReference type="PANTHER" id="PTHR42659">
    <property type="entry name" value="XANTHINE DEHYDROGENASE SUBUNIT C-RELATED"/>
    <property type="match status" value="1"/>
</dbReference>
<dbReference type="InterPro" id="IPR016166">
    <property type="entry name" value="FAD-bd_PCMH"/>
</dbReference>
<evidence type="ECO:0000313" key="4">
    <source>
        <dbReference type="EMBL" id="MTW14786.1"/>
    </source>
</evidence>
<organism evidence="4 5">
    <name type="scientific">Rhodoplanes serenus</name>
    <dbReference type="NCBI Taxonomy" id="200615"/>
    <lineage>
        <taxon>Bacteria</taxon>
        <taxon>Pseudomonadati</taxon>
        <taxon>Pseudomonadota</taxon>
        <taxon>Alphaproteobacteria</taxon>
        <taxon>Hyphomicrobiales</taxon>
        <taxon>Nitrobacteraceae</taxon>
        <taxon>Rhodoplanes</taxon>
    </lineage>
</organism>
<evidence type="ECO:0000256" key="1">
    <source>
        <dbReference type="ARBA" id="ARBA00022630"/>
    </source>
</evidence>
<dbReference type="RefSeq" id="WP_111385109.1">
    <property type="nucleotide sequence ID" value="NZ_NPEW01000076.1"/>
</dbReference>
<evidence type="ECO:0000256" key="2">
    <source>
        <dbReference type="ARBA" id="ARBA00022827"/>
    </source>
</evidence>
<dbReference type="PROSITE" id="PS51387">
    <property type="entry name" value="FAD_PCMH"/>
    <property type="match status" value="1"/>
</dbReference>
<dbReference type="Gene3D" id="3.30.465.10">
    <property type="match status" value="1"/>
</dbReference>
<evidence type="ECO:0000313" key="5">
    <source>
        <dbReference type="Proteomes" id="UP000438991"/>
    </source>
</evidence>
<proteinExistence type="predicted"/>